<evidence type="ECO:0000256" key="1">
    <source>
        <dbReference type="ARBA" id="ARBA00007174"/>
    </source>
</evidence>
<keyword evidence="3 5" id="KW-0862">Zinc</keyword>
<dbReference type="Proteomes" id="UP001306508">
    <property type="component" value="Unassembled WGS sequence"/>
</dbReference>
<evidence type="ECO:0000256" key="4">
    <source>
        <dbReference type="ARBA" id="ARBA00023002"/>
    </source>
</evidence>
<evidence type="ECO:0000256" key="5">
    <source>
        <dbReference type="RuleBase" id="RU365044"/>
    </source>
</evidence>
<dbReference type="InterPro" id="IPR002579">
    <property type="entry name" value="Met_Sox_Rdtase_MsrB_dom"/>
</dbReference>
<dbReference type="PANTHER" id="PTHR46081:SF8">
    <property type="entry name" value="PEPTIDE METHIONINE SULFOXIDE REDUCTASE 2"/>
    <property type="match status" value="1"/>
</dbReference>
<dbReference type="NCBIfam" id="TIGR00357">
    <property type="entry name" value="peptide-methionine (R)-S-oxide reductase MsrB"/>
    <property type="match status" value="1"/>
</dbReference>
<evidence type="ECO:0000256" key="2">
    <source>
        <dbReference type="ARBA" id="ARBA00022723"/>
    </source>
</evidence>
<evidence type="ECO:0000313" key="7">
    <source>
        <dbReference type="EMBL" id="KAK5779629.1"/>
    </source>
</evidence>
<gene>
    <name evidence="7" type="ORF">RI543_003521</name>
</gene>
<organism evidence="7 8">
    <name type="scientific">Arxiozyma heterogenica</name>
    <dbReference type="NCBI Taxonomy" id="278026"/>
    <lineage>
        <taxon>Eukaryota</taxon>
        <taxon>Fungi</taxon>
        <taxon>Dikarya</taxon>
        <taxon>Ascomycota</taxon>
        <taxon>Saccharomycotina</taxon>
        <taxon>Saccharomycetes</taxon>
        <taxon>Saccharomycetales</taxon>
        <taxon>Saccharomycetaceae</taxon>
        <taxon>Arxiozyma</taxon>
    </lineage>
</organism>
<dbReference type="Gene3D" id="2.170.150.20">
    <property type="entry name" value="Peptide methionine sulfoxide reductase"/>
    <property type="match status" value="1"/>
</dbReference>
<dbReference type="PROSITE" id="PS51790">
    <property type="entry name" value="MSRB"/>
    <property type="match status" value="1"/>
</dbReference>
<evidence type="ECO:0000256" key="3">
    <source>
        <dbReference type="ARBA" id="ARBA00022833"/>
    </source>
</evidence>
<dbReference type="InterPro" id="IPR011057">
    <property type="entry name" value="Mss4-like_sf"/>
</dbReference>
<evidence type="ECO:0000259" key="6">
    <source>
        <dbReference type="PROSITE" id="PS51790"/>
    </source>
</evidence>
<keyword evidence="4 5" id="KW-0560">Oxidoreductase</keyword>
<dbReference type="AlphaFoldDB" id="A0AAN7W235"/>
<comment type="cofactor">
    <cofactor evidence="5">
        <name>Zn(2+)</name>
        <dbReference type="ChEBI" id="CHEBI:29105"/>
    </cofactor>
    <text evidence="5">Binds 1 zinc ion per subunit.</text>
</comment>
<dbReference type="GO" id="GO:0033743">
    <property type="term" value="F:peptide-methionine (R)-S-oxide reductase activity"/>
    <property type="evidence" value="ECO:0007669"/>
    <property type="project" value="UniProtKB-EC"/>
</dbReference>
<comment type="caution">
    <text evidence="7">The sequence shown here is derived from an EMBL/GenBank/DDBJ whole genome shotgun (WGS) entry which is preliminary data.</text>
</comment>
<name>A0AAN7W235_9SACH</name>
<dbReference type="PANTHER" id="PTHR46081">
    <property type="entry name" value="PEPTIDE METHIONINE SULFOXIDE REDUCTASE 2"/>
    <property type="match status" value="1"/>
</dbReference>
<proteinExistence type="inferred from homology"/>
<evidence type="ECO:0000313" key="8">
    <source>
        <dbReference type="Proteomes" id="UP001306508"/>
    </source>
</evidence>
<dbReference type="GO" id="GO:0006979">
    <property type="term" value="P:response to oxidative stress"/>
    <property type="evidence" value="ECO:0007669"/>
    <property type="project" value="InterPro"/>
</dbReference>
<comment type="similarity">
    <text evidence="1 5">Belongs to the MsrB Met sulfoxide reductase family.</text>
</comment>
<dbReference type="GO" id="GO:0046872">
    <property type="term" value="F:metal ion binding"/>
    <property type="evidence" value="ECO:0007669"/>
    <property type="project" value="UniProtKB-KW"/>
</dbReference>
<sequence>MSTQNNWNPNLTPEQLYVLRDKGTERPNTGKYLKNKDIGIYYCANCHSPLYSSETKFESGCGWPAFYAEINPDALQYNKDETLGTVRTEICCNNCGGHLGHVFEGEGWKAQLGLPKDVRHCVNSLSLEFKKRDE</sequence>
<keyword evidence="2 5" id="KW-0479">Metal-binding</keyword>
<feature type="domain" description="MsrB" evidence="6">
    <location>
        <begin position="4"/>
        <end position="132"/>
    </location>
</feature>
<comment type="catalytic activity">
    <reaction evidence="5">
        <text>L-methionyl-[protein] + [thioredoxin]-disulfide + H2O = L-methionyl-(R)-S-oxide-[protein] + [thioredoxin]-dithiol</text>
        <dbReference type="Rhea" id="RHEA:24164"/>
        <dbReference type="Rhea" id="RHEA-COMP:10698"/>
        <dbReference type="Rhea" id="RHEA-COMP:10700"/>
        <dbReference type="Rhea" id="RHEA-COMP:12313"/>
        <dbReference type="Rhea" id="RHEA-COMP:12314"/>
        <dbReference type="ChEBI" id="CHEBI:15377"/>
        <dbReference type="ChEBI" id="CHEBI:16044"/>
        <dbReference type="ChEBI" id="CHEBI:29950"/>
        <dbReference type="ChEBI" id="CHEBI:45764"/>
        <dbReference type="ChEBI" id="CHEBI:50058"/>
        <dbReference type="EC" id="1.8.4.12"/>
    </reaction>
</comment>
<protein>
    <recommendedName>
        <fullName evidence="5">Peptide-methionine (R)-S-oxide reductase</fullName>
        <ecNumber evidence="5">1.8.4.12</ecNumber>
    </recommendedName>
</protein>
<dbReference type="EMBL" id="JAWIZZ010000047">
    <property type="protein sequence ID" value="KAK5779629.1"/>
    <property type="molecule type" value="Genomic_DNA"/>
</dbReference>
<accession>A0AAN7W235</accession>
<keyword evidence="8" id="KW-1185">Reference proteome</keyword>
<dbReference type="SUPFAM" id="SSF51316">
    <property type="entry name" value="Mss4-like"/>
    <property type="match status" value="1"/>
</dbReference>
<dbReference type="EC" id="1.8.4.12" evidence="5"/>
<dbReference type="InterPro" id="IPR028427">
    <property type="entry name" value="Met_Sox_Rdtase_MsrB"/>
</dbReference>
<dbReference type="Pfam" id="PF01641">
    <property type="entry name" value="SelR"/>
    <property type="match status" value="1"/>
</dbReference>
<dbReference type="GO" id="GO:0030091">
    <property type="term" value="P:protein repair"/>
    <property type="evidence" value="ECO:0007669"/>
    <property type="project" value="InterPro"/>
</dbReference>
<reference evidence="8" key="1">
    <citation type="submission" date="2023-07" db="EMBL/GenBank/DDBJ databases">
        <title>A draft genome of Kazachstania heterogenica Y-27499.</title>
        <authorList>
            <person name="Donic C."/>
            <person name="Kralova J.S."/>
            <person name="Fidel L."/>
            <person name="Ben-Dor S."/>
            <person name="Jung S."/>
        </authorList>
    </citation>
    <scope>NUCLEOTIDE SEQUENCE [LARGE SCALE GENOMIC DNA]</scope>
    <source>
        <strain evidence="8">Y27499</strain>
    </source>
</reference>